<accession>A0A174NE27</accession>
<accession>A0A3E5GE12</accession>
<organism evidence="2 5">
    <name type="scientific">Bacteroides faecis</name>
    <dbReference type="NCBI Taxonomy" id="674529"/>
    <lineage>
        <taxon>Bacteria</taxon>
        <taxon>Pseudomonadati</taxon>
        <taxon>Bacteroidota</taxon>
        <taxon>Bacteroidia</taxon>
        <taxon>Bacteroidales</taxon>
        <taxon>Bacteroidaceae</taxon>
        <taxon>Bacteroides</taxon>
    </lineage>
</organism>
<keyword evidence="6" id="KW-1185">Reference proteome</keyword>
<reference evidence="2 5" key="1">
    <citation type="submission" date="2015-09" db="EMBL/GenBank/DDBJ databases">
        <authorList>
            <consortium name="Pathogen Informatics"/>
        </authorList>
    </citation>
    <scope>NUCLEOTIDE SEQUENCE [LARGE SCALE GENOMIC DNA]</scope>
    <source>
        <strain evidence="2 5">2789STDY5834846</strain>
    </source>
</reference>
<evidence type="ECO:0000313" key="6">
    <source>
        <dbReference type="Proteomes" id="UP001060104"/>
    </source>
</evidence>
<gene>
    <name evidence="2" type="ORF">ERS852461_02596</name>
    <name evidence="3" type="ORF">NXW97_18475</name>
    <name evidence="4" type="ORF">NXY30_21975</name>
</gene>
<dbReference type="AlphaFoldDB" id="A0A3E5GE12"/>
<dbReference type="Proteomes" id="UP000095606">
    <property type="component" value="Unassembled WGS sequence"/>
</dbReference>
<dbReference type="RefSeq" id="WP_010538399.1">
    <property type="nucleotide sequence ID" value="NZ_CABMFH010000008.1"/>
</dbReference>
<dbReference type="EMBL" id="JANUTS010000001">
    <property type="protein sequence ID" value="MCS2793959.1"/>
    <property type="molecule type" value="Genomic_DNA"/>
</dbReference>
<dbReference type="EMBL" id="CP103141">
    <property type="protein sequence ID" value="UVQ73648.1"/>
    <property type="molecule type" value="Genomic_DNA"/>
</dbReference>
<keyword evidence="1" id="KW-0732">Signal</keyword>
<evidence type="ECO:0000256" key="1">
    <source>
        <dbReference type="SAM" id="SignalP"/>
    </source>
</evidence>
<protein>
    <submittedName>
        <fullName evidence="3">DUF4919 domain-containing protein</fullName>
    </submittedName>
</protein>
<dbReference type="EMBL" id="CZAE01000011">
    <property type="protein sequence ID" value="CUP44279.1"/>
    <property type="molecule type" value="Genomic_DNA"/>
</dbReference>
<evidence type="ECO:0000313" key="5">
    <source>
        <dbReference type="Proteomes" id="UP000095606"/>
    </source>
</evidence>
<reference evidence="3" key="2">
    <citation type="submission" date="2022-08" db="EMBL/GenBank/DDBJ databases">
        <title>Genome Sequencing of Bacteroides fragilis Group Isolates with Nanopore Technology.</title>
        <authorList>
            <person name="Tisza M.J."/>
            <person name="Smith D."/>
            <person name="Dekker J.P."/>
        </authorList>
    </citation>
    <scope>NUCLEOTIDE SEQUENCE</scope>
    <source>
        <strain evidence="3">BFG-351</strain>
        <strain evidence="4">BFG-527</strain>
    </source>
</reference>
<feature type="signal peptide" evidence="1">
    <location>
        <begin position="1"/>
        <end position="21"/>
    </location>
</feature>
<proteinExistence type="predicted"/>
<dbReference type="InterPro" id="IPR032578">
    <property type="entry name" value="DUF4919"/>
</dbReference>
<name>A0A3E5GE12_9BACE</name>
<dbReference type="GeneID" id="69590872"/>
<dbReference type="Proteomes" id="UP001204548">
    <property type="component" value="Unassembled WGS sequence"/>
</dbReference>
<feature type="chain" id="PRO_5044593221" evidence="1">
    <location>
        <begin position="22"/>
        <end position="222"/>
    </location>
</feature>
<sequence>MKKLITLFFISILSLQMYCSAQEILNVDYSAIKEYVTDHSTEFQKLMQRFEENDSLLTRQDYAMIYYGYSFTPAYKGSMDNFQDLRKLIKEQKYEDAYNTGKELLKKNPVSLQLLYNMYGLAGLLEKDIQEIKHYSKRYAALLTMISLTGDGTSEETAFKVICVNDEYQLLNMLFRMENMKSQSLVNKCDLIEFDKCQHYEGNQMYFDISRSLDYTSKLFGK</sequence>
<evidence type="ECO:0000313" key="4">
    <source>
        <dbReference type="EMBL" id="UVQ73648.1"/>
    </source>
</evidence>
<dbReference type="Proteomes" id="UP001060104">
    <property type="component" value="Chromosome"/>
</dbReference>
<dbReference type="Pfam" id="PF16266">
    <property type="entry name" value="DUF4919"/>
    <property type="match status" value="1"/>
</dbReference>
<evidence type="ECO:0000313" key="2">
    <source>
        <dbReference type="EMBL" id="CUP44279.1"/>
    </source>
</evidence>
<evidence type="ECO:0000313" key="3">
    <source>
        <dbReference type="EMBL" id="MCS2793959.1"/>
    </source>
</evidence>